<accession>A0A1J9QGH2</accession>
<evidence type="ECO:0000313" key="4">
    <source>
        <dbReference type="EMBL" id="OJD15020.1"/>
    </source>
</evidence>
<dbReference type="InterPro" id="IPR002575">
    <property type="entry name" value="Aminoglycoside_PTrfase"/>
</dbReference>
<dbReference type="AlphaFoldDB" id="A0A1J9QGH2"/>
<gene>
    <name evidence="4" type="ORF">AJ78_04705</name>
</gene>
<evidence type="ECO:0000259" key="3">
    <source>
        <dbReference type="Pfam" id="PF01636"/>
    </source>
</evidence>
<dbReference type="STRING" id="1447872.A0A1J9QGH2"/>
<dbReference type="InterPro" id="IPR011009">
    <property type="entry name" value="Kinase-like_dom_sf"/>
</dbReference>
<feature type="transmembrane region" description="Helical" evidence="2">
    <location>
        <begin position="12"/>
        <end position="35"/>
    </location>
</feature>
<name>A0A1J9QGH2_9EURO</name>
<organism evidence="4 5">
    <name type="scientific">Emergomyces pasteurianus Ep9510</name>
    <dbReference type="NCBI Taxonomy" id="1447872"/>
    <lineage>
        <taxon>Eukaryota</taxon>
        <taxon>Fungi</taxon>
        <taxon>Dikarya</taxon>
        <taxon>Ascomycota</taxon>
        <taxon>Pezizomycotina</taxon>
        <taxon>Eurotiomycetes</taxon>
        <taxon>Eurotiomycetidae</taxon>
        <taxon>Onygenales</taxon>
        <taxon>Ajellomycetaceae</taxon>
        <taxon>Emergomyces</taxon>
    </lineage>
</organism>
<reference evidence="4 5" key="1">
    <citation type="submission" date="2015-07" db="EMBL/GenBank/DDBJ databases">
        <title>Emmonsia species relationships and genome sequence.</title>
        <authorList>
            <consortium name="The Broad Institute Genomics Platform"/>
            <person name="Cuomo C.A."/>
            <person name="Munoz J.F."/>
            <person name="Imamovic A."/>
            <person name="Priest M.E."/>
            <person name="Young S."/>
            <person name="Clay O.K."/>
            <person name="McEwen J.G."/>
        </authorList>
    </citation>
    <scope>NUCLEOTIDE SEQUENCE [LARGE SCALE GENOMIC DNA]</scope>
    <source>
        <strain evidence="4 5">UAMH 9510</strain>
    </source>
</reference>
<keyword evidence="5" id="KW-1185">Reference proteome</keyword>
<evidence type="ECO:0000313" key="5">
    <source>
        <dbReference type="Proteomes" id="UP000182235"/>
    </source>
</evidence>
<keyword evidence="2" id="KW-0812">Transmembrane</keyword>
<keyword evidence="2" id="KW-1133">Transmembrane helix</keyword>
<dbReference type="Proteomes" id="UP000182235">
    <property type="component" value="Unassembled WGS sequence"/>
</dbReference>
<evidence type="ECO:0000256" key="1">
    <source>
        <dbReference type="SAM" id="MobiDB-lite"/>
    </source>
</evidence>
<dbReference type="SUPFAM" id="SSF56112">
    <property type="entry name" value="Protein kinase-like (PK-like)"/>
    <property type="match status" value="1"/>
</dbReference>
<dbReference type="Pfam" id="PF01636">
    <property type="entry name" value="APH"/>
    <property type="match status" value="1"/>
</dbReference>
<keyword evidence="2" id="KW-0472">Membrane</keyword>
<dbReference type="CDD" id="cd05120">
    <property type="entry name" value="APH_ChoK_like"/>
    <property type="match status" value="1"/>
</dbReference>
<sequence>MPANIPNWGTSLCFFLGVGIVIVVTCLPFVLSFGIRSDKKLASIAAHSPRRSEPEDIGRDDYCHDDGDLLSSFIALNESVATEFQFQLQSRRWADLTKFFLRWGQKYQSDRRRLERERSRKSQDCRDRSASKTRAVQDAFSIPVQPPVVHQPLASEVHDILHKQRNSDGQDYLSTRARDDDPAICPALSSALQNGKVLWGHFSRAVVQLDEHIVVKLGHKLLLTEADATAHIHKHSTNSAIPVPKPLGAISIGKTTYMFMTHVQGSPLDKLWPTLSKKEKLSIREQLDVILAKLRKLPLPSQYLGIGNPPYCIDCRMWRRTSNTHIENEAQFNQFLLSGNRTPVTTPYVEFVRPMLRDDHHIVMTHGDLHPRNIMVVREQDQSRSTTHDIRVTGIIDWELGGAYPEYWEFVKSLNTMYPVREGDWALFLPQKGMGTYFAEFAIDHFVEKIRLFPNIGLHSLMLAGG</sequence>
<protein>
    <recommendedName>
        <fullName evidence="3">Aminoglycoside phosphotransferase domain-containing protein</fullName>
    </recommendedName>
</protein>
<evidence type="ECO:0000256" key="2">
    <source>
        <dbReference type="SAM" id="Phobius"/>
    </source>
</evidence>
<comment type="caution">
    <text evidence="4">The sequence shown here is derived from an EMBL/GenBank/DDBJ whole genome shotgun (WGS) entry which is preliminary data.</text>
</comment>
<feature type="domain" description="Aminoglycoside phosphotransferase" evidence="3">
    <location>
        <begin position="202"/>
        <end position="420"/>
    </location>
</feature>
<dbReference type="EMBL" id="LGRN01000182">
    <property type="protein sequence ID" value="OJD15020.1"/>
    <property type="molecule type" value="Genomic_DNA"/>
</dbReference>
<dbReference type="Gene3D" id="3.90.1200.10">
    <property type="match status" value="1"/>
</dbReference>
<dbReference type="PANTHER" id="PTHR21310">
    <property type="entry name" value="AMINOGLYCOSIDE PHOSPHOTRANSFERASE-RELATED-RELATED"/>
    <property type="match status" value="1"/>
</dbReference>
<proteinExistence type="predicted"/>
<dbReference type="PANTHER" id="PTHR21310:SF15">
    <property type="entry name" value="AMINOGLYCOSIDE PHOSPHOTRANSFERASE DOMAIN-CONTAINING PROTEIN"/>
    <property type="match status" value="1"/>
</dbReference>
<feature type="compositionally biased region" description="Basic and acidic residues" evidence="1">
    <location>
        <begin position="112"/>
        <end position="130"/>
    </location>
</feature>
<dbReference type="VEuPathDB" id="FungiDB:AJ78_04705"/>
<dbReference type="OrthoDB" id="2906425at2759"/>
<feature type="region of interest" description="Disordered" evidence="1">
    <location>
        <begin position="112"/>
        <end position="133"/>
    </location>
</feature>
<dbReference type="InterPro" id="IPR051678">
    <property type="entry name" value="AGP_Transferase"/>
</dbReference>